<comment type="similarity">
    <text evidence="1">Belongs to the universal ribosomal protein uL15 family.</text>
</comment>
<dbReference type="InterPro" id="IPR030878">
    <property type="entry name" value="Ribosomal_uL15"/>
</dbReference>
<evidence type="ECO:0000259" key="5">
    <source>
        <dbReference type="Pfam" id="PF00828"/>
    </source>
</evidence>
<sequence length="244" mass="26943">MSTLPRFRATAGRVHLFNLSPAFGSQKNQQRLGRGDGSGKGGTSGRGNKGQKARSGNGKPKAGFEGGQTSILKRFPKKGFVNQNEKTWAPVNLDRIQHWIDEGRIASSPEKPITARELLLSGCVHNVHDGIKLLGDGAEHLKTPIYITPSRASQSAIKAVEKLGGSVFCTYYNALALRDCVKGRTDRLSAAPTRRDDIVWYTNWRNRGYLARPAVDKNPLATERTKMLSAELLKFKQQVFKQIQ</sequence>
<dbReference type="STRING" id="27342.A0A0H2SDK9"/>
<proteinExistence type="inferred from homology"/>
<keyword evidence="3" id="KW-0687">Ribonucleoprotein</keyword>
<dbReference type="InParanoid" id="A0A0H2SDK9"/>
<dbReference type="Pfam" id="PF00828">
    <property type="entry name" value="Ribosomal_L27A"/>
    <property type="match status" value="1"/>
</dbReference>
<feature type="region of interest" description="Disordered" evidence="4">
    <location>
        <begin position="21"/>
        <end position="68"/>
    </location>
</feature>
<feature type="domain" description="Large ribosomal subunit protein uL15/eL18" evidence="5">
    <location>
        <begin position="90"/>
        <end position="167"/>
    </location>
</feature>
<dbReference type="Proteomes" id="UP000053477">
    <property type="component" value="Unassembled WGS sequence"/>
</dbReference>
<evidence type="ECO:0000256" key="3">
    <source>
        <dbReference type="ARBA" id="ARBA00023274"/>
    </source>
</evidence>
<protein>
    <submittedName>
        <fullName evidence="6">Ribosomal protein L15</fullName>
    </submittedName>
</protein>
<dbReference type="GO" id="GO:0003735">
    <property type="term" value="F:structural constituent of ribosome"/>
    <property type="evidence" value="ECO:0007669"/>
    <property type="project" value="InterPro"/>
</dbReference>
<dbReference type="SUPFAM" id="SSF52080">
    <property type="entry name" value="Ribosomal proteins L15p and L18e"/>
    <property type="match status" value="1"/>
</dbReference>
<reference evidence="6 7" key="1">
    <citation type="submission" date="2015-04" db="EMBL/GenBank/DDBJ databases">
        <title>Complete genome sequence of Schizopora paradoxa KUC8140, a cosmopolitan wood degrader in East Asia.</title>
        <authorList>
            <consortium name="DOE Joint Genome Institute"/>
            <person name="Min B."/>
            <person name="Park H."/>
            <person name="Jang Y."/>
            <person name="Kim J.-J."/>
            <person name="Kim K.H."/>
            <person name="Pangilinan J."/>
            <person name="Lipzen A."/>
            <person name="Riley R."/>
            <person name="Grigoriev I.V."/>
            <person name="Spatafora J.W."/>
            <person name="Choi I.-G."/>
        </authorList>
    </citation>
    <scope>NUCLEOTIDE SEQUENCE [LARGE SCALE GENOMIC DNA]</scope>
    <source>
        <strain evidence="6 7">KUC8140</strain>
    </source>
</reference>
<dbReference type="GO" id="GO:0005762">
    <property type="term" value="C:mitochondrial large ribosomal subunit"/>
    <property type="evidence" value="ECO:0007669"/>
    <property type="project" value="TreeGrafter"/>
</dbReference>
<dbReference type="InterPro" id="IPR005749">
    <property type="entry name" value="Ribosomal_uL15_bac-type"/>
</dbReference>
<evidence type="ECO:0000256" key="1">
    <source>
        <dbReference type="ARBA" id="ARBA00007320"/>
    </source>
</evidence>
<dbReference type="AlphaFoldDB" id="A0A0H2SDK9"/>
<dbReference type="EMBL" id="KQ085884">
    <property type="protein sequence ID" value="KLO19838.1"/>
    <property type="molecule type" value="Genomic_DNA"/>
</dbReference>
<organism evidence="6 7">
    <name type="scientific">Schizopora paradoxa</name>
    <dbReference type="NCBI Taxonomy" id="27342"/>
    <lineage>
        <taxon>Eukaryota</taxon>
        <taxon>Fungi</taxon>
        <taxon>Dikarya</taxon>
        <taxon>Basidiomycota</taxon>
        <taxon>Agaricomycotina</taxon>
        <taxon>Agaricomycetes</taxon>
        <taxon>Hymenochaetales</taxon>
        <taxon>Schizoporaceae</taxon>
        <taxon>Schizopora</taxon>
    </lineage>
</organism>
<dbReference type="NCBIfam" id="TIGR01071">
    <property type="entry name" value="rplO_bact"/>
    <property type="match status" value="1"/>
</dbReference>
<dbReference type="InterPro" id="IPR036227">
    <property type="entry name" value="Ribosomal_uL15/eL18_sf"/>
</dbReference>
<dbReference type="PANTHER" id="PTHR12934:SF11">
    <property type="entry name" value="LARGE RIBOSOMAL SUBUNIT PROTEIN UL15M"/>
    <property type="match status" value="1"/>
</dbReference>
<dbReference type="HAMAP" id="MF_01341">
    <property type="entry name" value="Ribosomal_uL15"/>
    <property type="match status" value="1"/>
</dbReference>
<accession>A0A0H2SDK9</accession>
<evidence type="ECO:0000256" key="2">
    <source>
        <dbReference type="ARBA" id="ARBA00022980"/>
    </source>
</evidence>
<dbReference type="InterPro" id="IPR021131">
    <property type="entry name" value="Ribosomal_uL15/eL18"/>
</dbReference>
<keyword evidence="7" id="KW-1185">Reference proteome</keyword>
<evidence type="ECO:0000313" key="7">
    <source>
        <dbReference type="Proteomes" id="UP000053477"/>
    </source>
</evidence>
<evidence type="ECO:0000256" key="4">
    <source>
        <dbReference type="SAM" id="MobiDB-lite"/>
    </source>
</evidence>
<feature type="compositionally biased region" description="Gly residues" evidence="4">
    <location>
        <begin position="35"/>
        <end position="48"/>
    </location>
</feature>
<name>A0A0H2SDK9_9AGAM</name>
<evidence type="ECO:0000313" key="6">
    <source>
        <dbReference type="EMBL" id="KLO19838.1"/>
    </source>
</evidence>
<dbReference type="Gene3D" id="3.100.10.10">
    <property type="match status" value="1"/>
</dbReference>
<gene>
    <name evidence="6" type="ORF">SCHPADRAFT_992449</name>
</gene>
<keyword evidence="2 6" id="KW-0689">Ribosomal protein</keyword>
<dbReference type="PANTHER" id="PTHR12934">
    <property type="entry name" value="50S RIBOSOMAL PROTEIN L15"/>
    <property type="match status" value="1"/>
</dbReference>
<dbReference type="FunCoup" id="A0A0H2SDK9">
    <property type="interactions" value="254"/>
</dbReference>
<dbReference type="GO" id="GO:0006412">
    <property type="term" value="P:translation"/>
    <property type="evidence" value="ECO:0007669"/>
    <property type="project" value="InterPro"/>
</dbReference>
<dbReference type="OrthoDB" id="361383at2759"/>